<dbReference type="PROSITE" id="PS00542">
    <property type="entry name" value="COMPLEX1_30K"/>
    <property type="match status" value="1"/>
</dbReference>
<dbReference type="GO" id="GO:0008137">
    <property type="term" value="F:NADH dehydrogenase (ubiquinone) activity"/>
    <property type="evidence" value="ECO:0007669"/>
    <property type="project" value="InterPro"/>
</dbReference>
<dbReference type="InterPro" id="IPR001268">
    <property type="entry name" value="NADH_UbQ_OxRdtase_30kDa_su"/>
</dbReference>
<proteinExistence type="inferred from homology"/>
<dbReference type="PANTHER" id="PTHR10884:SF14">
    <property type="entry name" value="NADH DEHYDROGENASE [UBIQUINONE] IRON-SULFUR PROTEIN 3, MITOCHONDRIAL"/>
    <property type="match status" value="1"/>
</dbReference>
<feature type="domain" description="NADH:ubiquinone oxidoreductase 30kDa subunit" evidence="5">
    <location>
        <begin position="63"/>
        <end position="181"/>
    </location>
</feature>
<comment type="catalytic activity">
    <reaction evidence="4">
        <text>a quinone + NADH + 5 H(+)(in) = a quinol + NAD(+) + 4 H(+)(out)</text>
        <dbReference type="Rhea" id="RHEA:57888"/>
        <dbReference type="ChEBI" id="CHEBI:15378"/>
        <dbReference type="ChEBI" id="CHEBI:24646"/>
        <dbReference type="ChEBI" id="CHEBI:57540"/>
        <dbReference type="ChEBI" id="CHEBI:57945"/>
        <dbReference type="ChEBI" id="CHEBI:132124"/>
    </reaction>
</comment>
<comment type="function">
    <text evidence="4">NDH-1 shuttles electrons from NADH, via FMN and iron-sulfur (Fe-S) centers, to quinones in the respiratory chain.</text>
</comment>
<keyword evidence="2 3" id="KW-0813">Transport</keyword>
<dbReference type="InterPro" id="IPR020396">
    <property type="entry name" value="NADH_UbQ_OxRdtase_CS"/>
</dbReference>
<name>A0A4Q0XQW1_9BACT</name>
<evidence type="ECO:0000313" key="6">
    <source>
        <dbReference type="EMBL" id="RXJ55423.1"/>
    </source>
</evidence>
<keyword evidence="3" id="KW-0520">NAD</keyword>
<evidence type="ECO:0000256" key="3">
    <source>
        <dbReference type="RuleBase" id="RU003456"/>
    </source>
</evidence>
<dbReference type="Proteomes" id="UP000290657">
    <property type="component" value="Unassembled WGS sequence"/>
</dbReference>
<dbReference type="InterPro" id="IPR037232">
    <property type="entry name" value="NADH_quin_OxRdtase_su_C/D-like"/>
</dbReference>
<accession>A0A4Q0XQW1</accession>
<dbReference type="RefSeq" id="WP_128996707.1">
    <property type="nucleotide sequence ID" value="NZ_PDKN01000007.1"/>
</dbReference>
<dbReference type="NCBIfam" id="NF006304">
    <property type="entry name" value="PRK08491.1"/>
    <property type="match status" value="1"/>
</dbReference>
<evidence type="ECO:0000256" key="4">
    <source>
        <dbReference type="RuleBase" id="RU003582"/>
    </source>
</evidence>
<dbReference type="EC" id="7.1.1.-" evidence="4"/>
<reference evidence="6 7" key="1">
    <citation type="submission" date="2017-10" db="EMBL/GenBank/DDBJ databases">
        <title>Genomics of the genus Arcobacter.</title>
        <authorList>
            <person name="Perez-Cataluna A."/>
            <person name="Figueras M.J."/>
        </authorList>
    </citation>
    <scope>NUCLEOTIDE SEQUENCE [LARGE SCALE GENOMIC DNA]</scope>
    <source>
        <strain evidence="6 7">CECT 8987</strain>
    </source>
</reference>
<dbReference type="GO" id="GO:0016651">
    <property type="term" value="F:oxidoreductase activity, acting on NAD(P)H"/>
    <property type="evidence" value="ECO:0007669"/>
    <property type="project" value="InterPro"/>
</dbReference>
<evidence type="ECO:0000259" key="5">
    <source>
        <dbReference type="Pfam" id="PF00329"/>
    </source>
</evidence>
<comment type="similarity">
    <text evidence="1 3">Belongs to the complex I 30 kDa subunit family.</text>
</comment>
<dbReference type="AlphaFoldDB" id="A0A4Q0XQW1"/>
<sequence length="274" mass="32378">MRAYSPKKDVQRKSYYTDRFHVVPHTPRYDVSEDTLFAKDLETIKAKFDVIEAFLEQEHLVFYIKPDDNVKVLTLLKEELEFDMLMELSAIDFIAQKGGFEIFYEMLSMSKHKRLRVKTFIQEKQELQSVEGVFKMANWSEREMYDMYGVKVINHHKLKRILMPDDWYDHPLRKTYPLQGDEAAQWYEVDKIFGKEARDIIGPEERDGAAIDRYDTERFARLGHEVPFGVDITNGKEPEHTPLAYQEEGGVKLFGARIVKELDEKKSVQLKERR</sequence>
<dbReference type="PANTHER" id="PTHR10884">
    <property type="entry name" value="NADH DEHYDROGENASE UBIQUINONE IRON-SULFUR PROTEIN 3"/>
    <property type="match status" value="1"/>
</dbReference>
<protein>
    <recommendedName>
        <fullName evidence="4">NADH-quinone oxidoreductase</fullName>
        <ecNumber evidence="4">7.1.1.-</ecNumber>
    </recommendedName>
</protein>
<dbReference type="GO" id="GO:0048038">
    <property type="term" value="F:quinone binding"/>
    <property type="evidence" value="ECO:0007669"/>
    <property type="project" value="UniProtKB-KW"/>
</dbReference>
<evidence type="ECO:0000256" key="1">
    <source>
        <dbReference type="ARBA" id="ARBA00007569"/>
    </source>
</evidence>
<gene>
    <name evidence="6" type="ORF">CRV04_09970</name>
</gene>
<evidence type="ECO:0000313" key="7">
    <source>
        <dbReference type="Proteomes" id="UP000290657"/>
    </source>
</evidence>
<comment type="caution">
    <text evidence="6">The sequence shown here is derived from an EMBL/GenBank/DDBJ whole genome shotgun (WGS) entry which is preliminary data.</text>
</comment>
<dbReference type="SUPFAM" id="SSF143243">
    <property type="entry name" value="Nqo5-like"/>
    <property type="match status" value="1"/>
</dbReference>
<organism evidence="6 7">
    <name type="scientific">Candidatus Marinarcus aquaticus</name>
    <dbReference type="NCBI Taxonomy" id="2044504"/>
    <lineage>
        <taxon>Bacteria</taxon>
        <taxon>Pseudomonadati</taxon>
        <taxon>Campylobacterota</taxon>
        <taxon>Epsilonproteobacteria</taxon>
        <taxon>Campylobacterales</taxon>
        <taxon>Arcobacteraceae</taxon>
        <taxon>Candidatus Marinarcus</taxon>
    </lineage>
</organism>
<evidence type="ECO:0000256" key="2">
    <source>
        <dbReference type="ARBA" id="ARBA00022448"/>
    </source>
</evidence>
<dbReference type="InterPro" id="IPR010218">
    <property type="entry name" value="NADH_DH_suC"/>
</dbReference>
<keyword evidence="4" id="KW-0874">Quinone</keyword>
<dbReference type="EMBL" id="PDKN01000007">
    <property type="protein sequence ID" value="RXJ55423.1"/>
    <property type="molecule type" value="Genomic_DNA"/>
</dbReference>
<dbReference type="Pfam" id="PF00329">
    <property type="entry name" value="Complex1_30kDa"/>
    <property type="match status" value="1"/>
</dbReference>
<dbReference type="NCBIfam" id="TIGR01961">
    <property type="entry name" value="NuoC_fam"/>
    <property type="match status" value="1"/>
</dbReference>
<dbReference type="Gene3D" id="3.30.460.80">
    <property type="entry name" value="NADH:ubiquinone oxidoreductase, 30kDa subunit"/>
    <property type="match status" value="1"/>
</dbReference>
<keyword evidence="3" id="KW-1278">Translocase</keyword>
<keyword evidence="7" id="KW-1185">Reference proteome</keyword>
<dbReference type="OrthoDB" id="9803286at2"/>